<dbReference type="OrthoDB" id="2219861at2"/>
<keyword evidence="1" id="KW-0175">Coiled coil</keyword>
<accession>A0A139Q8W5</accession>
<reference evidence="2 3" key="1">
    <citation type="submission" date="2016-01" db="EMBL/GenBank/DDBJ databases">
        <title>Highly variable Streptococcus oralis are common among viridans streptococci isolated from primates.</title>
        <authorList>
            <person name="Denapaite D."/>
            <person name="Rieger M."/>
            <person name="Koendgen S."/>
            <person name="Brueckner R."/>
            <person name="Ochigava I."/>
            <person name="Kappeler P."/>
            <person name="Maetz-Rensing K."/>
            <person name="Leendertz F."/>
            <person name="Hakenbeck R."/>
        </authorList>
    </citation>
    <scope>NUCLEOTIDE SEQUENCE [LARGE SCALE GENOMIC DNA]</scope>
    <source>
        <strain evidence="2 3">DD28</strain>
    </source>
</reference>
<dbReference type="InterPro" id="IPR008840">
    <property type="entry name" value="Sipho_Gp157"/>
</dbReference>
<protein>
    <submittedName>
        <fullName evidence="2">Putative phage associated protein</fullName>
    </submittedName>
</protein>
<gene>
    <name evidence="2" type="ORF">SMIDD28_00897</name>
</gene>
<dbReference type="PATRIC" id="fig|28037.234.peg.935"/>
<dbReference type="RefSeq" id="WP_061425032.1">
    <property type="nucleotide sequence ID" value="NZ_KQ970262.1"/>
</dbReference>
<sequence>MATLYELTGQYLEIYNMELDEETKLDTLDSIDWETEYETKVENYIKVMKNIDADVEARKAEIKRLTELNKADEKKKDHLKDTLSASMNMTGHERVDTPLFKVSFRKSQAVEVDETVLPESYKVATWKPDKKRLKEDLKNGLEIIGASLVERKNLSIR</sequence>
<feature type="coiled-coil region" evidence="1">
    <location>
        <begin position="48"/>
        <end position="82"/>
    </location>
</feature>
<dbReference type="EMBL" id="LQOA01000029">
    <property type="protein sequence ID" value="KXT98996.1"/>
    <property type="molecule type" value="Genomic_DNA"/>
</dbReference>
<comment type="caution">
    <text evidence="2">The sequence shown here is derived from an EMBL/GenBank/DDBJ whole genome shotgun (WGS) entry which is preliminary data.</text>
</comment>
<dbReference type="Proteomes" id="UP000070136">
    <property type="component" value="Unassembled WGS sequence"/>
</dbReference>
<evidence type="ECO:0000313" key="2">
    <source>
        <dbReference type="EMBL" id="KXT98996.1"/>
    </source>
</evidence>
<name>A0A139Q8W5_STRMT</name>
<organism evidence="2 3">
    <name type="scientific">Streptococcus mitis</name>
    <dbReference type="NCBI Taxonomy" id="28037"/>
    <lineage>
        <taxon>Bacteria</taxon>
        <taxon>Bacillati</taxon>
        <taxon>Bacillota</taxon>
        <taxon>Bacilli</taxon>
        <taxon>Lactobacillales</taxon>
        <taxon>Streptococcaceae</taxon>
        <taxon>Streptococcus</taxon>
        <taxon>Streptococcus mitis group</taxon>
    </lineage>
</organism>
<dbReference type="Pfam" id="PF05565">
    <property type="entry name" value="Sipho_Gp157"/>
    <property type="match status" value="1"/>
</dbReference>
<dbReference type="AlphaFoldDB" id="A0A139Q8W5"/>
<evidence type="ECO:0000313" key="3">
    <source>
        <dbReference type="Proteomes" id="UP000070136"/>
    </source>
</evidence>
<proteinExistence type="predicted"/>
<evidence type="ECO:0000256" key="1">
    <source>
        <dbReference type="SAM" id="Coils"/>
    </source>
</evidence>